<evidence type="ECO:0000313" key="2">
    <source>
        <dbReference type="Proteomes" id="UP000799755"/>
    </source>
</evidence>
<organism evidence="1 2">
    <name type="scientific">Lindgomyces ingoldianus</name>
    <dbReference type="NCBI Taxonomy" id="673940"/>
    <lineage>
        <taxon>Eukaryota</taxon>
        <taxon>Fungi</taxon>
        <taxon>Dikarya</taxon>
        <taxon>Ascomycota</taxon>
        <taxon>Pezizomycotina</taxon>
        <taxon>Dothideomycetes</taxon>
        <taxon>Pleosporomycetidae</taxon>
        <taxon>Pleosporales</taxon>
        <taxon>Lindgomycetaceae</taxon>
        <taxon>Lindgomyces</taxon>
    </lineage>
</organism>
<accession>A0ACB6QU33</accession>
<sequence>MQKCGTERSSVHPEAHVSDKSGEVQRERGTRWQLLSAALQAFTNARAEAENARSKKARLFDVGHKSDKWASRYRNSASDRRMCCWRSAVQVFDPGDFEFEKRYEVVPGGLKATKKSSFGEPFGAALSNNKMQRPKGKRSFLRGEKKVAGVLKQRNKYFEVRLARRTAPCWQNRREAQAKVEHASFLKRTRQSKRNNSKRLSEWRSQGARILIAPGRNSSVGQPLQGLALQQMERIPVRRLQTHYRWASDMVSLTKDPVSCTPGLGQVGNTSNAARPRVFERLATFDAPWSELFICKHQRTSPPNSPRFQPRADCTRWAEKLRYASVSNRPSADLIELLFCSLKAPSLRLTLAQMGSYPFMAMAFIGWEAISSRTATHLGGSQVVFLRWHFLRKVRNTHRDDPYWFLSCTVRLQGWQPKTTMDCSIHIELLIGLLELKYCCELTVSEEALLPLSWAGKKQHRFHYNNHRQPRGRACRTTLTTPSYKNGWTCCSSPLSCLNHEEPPADPPASEMGHEPWVPRIVCLLFFVEKNNLNMAYLYVMSVRVGEYDWLTSYRTITAPNCLTALRDPYIDWMCMGQSISQNGCEEPPDQHEIFRSAWLLSQSVAILPISDMRKCGEPDFELVQDPPLHKLYDCTTSKFAHWPVGAKMTPLPSLTLPPSREASLANALFLMDREVGLTTQPRWRPDLSNSLGTLRELVESGREWYEDMLNRTMTLSRYRANCSLRLTKARLLDARIRFRSSHKDVSRGKTSPTISDTSHGTLIISVSSLVFWLTDISALPDCTEDTSTENPSGISNRKPRPKPEADHLIAHDLLQITAHLCADLTISLLTIAAPSKKPQSRSTNLKNANFPAPIAFYHSLNMTNHVFDITTVMGQTKSVGQYGKVYGKALSLSSSIFATFDYVGATSAPFSDLGATRVLFPYLHIYKNTFLIHRSFHEHMGRISLFRQATLPIASSCANMCFIAPTLCYMSHTANECFTISISTTYAPNPGNSDCGGNLQKLLTGLVSTPHRLLNPLPFLLFPVSNHRTLVSSIEAISRWPGSTKRPPSQHLISISNIANRFFHPHSIPSANTVIVSVRMSNPFHLDSPAHNPASTPTKTSRRLNQQANMAYRTNPLSLIPHTTSRRYDIRAVYETTAPAAARKISPRDSRLFSSLSGSSQEETLPHHASRADLCTRLCKKDEVRERWLRSSRWITSRIDDLGMRNPGRRAASLRVLRHTDSRTEERDSKPPDFAI</sequence>
<protein>
    <submittedName>
        <fullName evidence="1">Uncharacterized protein</fullName>
    </submittedName>
</protein>
<proteinExistence type="predicted"/>
<dbReference type="EMBL" id="MU003508">
    <property type="protein sequence ID" value="KAF2470372.1"/>
    <property type="molecule type" value="Genomic_DNA"/>
</dbReference>
<name>A0ACB6QU33_9PLEO</name>
<evidence type="ECO:0000313" key="1">
    <source>
        <dbReference type="EMBL" id="KAF2470372.1"/>
    </source>
</evidence>
<gene>
    <name evidence="1" type="ORF">BDR25DRAFT_393893</name>
</gene>
<dbReference type="Proteomes" id="UP000799755">
    <property type="component" value="Unassembled WGS sequence"/>
</dbReference>
<keyword evidence="2" id="KW-1185">Reference proteome</keyword>
<reference evidence="1" key="1">
    <citation type="journal article" date="2020" name="Stud. Mycol.">
        <title>101 Dothideomycetes genomes: a test case for predicting lifestyles and emergence of pathogens.</title>
        <authorList>
            <person name="Haridas S."/>
            <person name="Albert R."/>
            <person name="Binder M."/>
            <person name="Bloem J."/>
            <person name="Labutti K."/>
            <person name="Salamov A."/>
            <person name="Andreopoulos B."/>
            <person name="Baker S."/>
            <person name="Barry K."/>
            <person name="Bills G."/>
            <person name="Bluhm B."/>
            <person name="Cannon C."/>
            <person name="Castanera R."/>
            <person name="Culley D."/>
            <person name="Daum C."/>
            <person name="Ezra D."/>
            <person name="Gonzalez J."/>
            <person name="Henrissat B."/>
            <person name="Kuo A."/>
            <person name="Liang C."/>
            <person name="Lipzen A."/>
            <person name="Lutzoni F."/>
            <person name="Magnuson J."/>
            <person name="Mondo S."/>
            <person name="Nolan M."/>
            <person name="Ohm R."/>
            <person name="Pangilinan J."/>
            <person name="Park H.-J."/>
            <person name="Ramirez L."/>
            <person name="Alfaro M."/>
            <person name="Sun H."/>
            <person name="Tritt A."/>
            <person name="Yoshinaga Y."/>
            <person name="Zwiers L.-H."/>
            <person name="Turgeon B."/>
            <person name="Goodwin S."/>
            <person name="Spatafora J."/>
            <person name="Crous P."/>
            <person name="Grigoriev I."/>
        </authorList>
    </citation>
    <scope>NUCLEOTIDE SEQUENCE</scope>
    <source>
        <strain evidence="1">ATCC 200398</strain>
    </source>
</reference>
<comment type="caution">
    <text evidence="1">The sequence shown here is derived from an EMBL/GenBank/DDBJ whole genome shotgun (WGS) entry which is preliminary data.</text>
</comment>